<reference evidence="3" key="1">
    <citation type="journal article" date="2015" name="PeerJ">
        <title>First genomic representation of candidate bacterial phylum KSB3 points to enhanced environmental sensing as a trigger of wastewater bulking.</title>
        <authorList>
            <person name="Sekiguchi Y."/>
            <person name="Ohashi A."/>
            <person name="Parks D.H."/>
            <person name="Yamauchi T."/>
            <person name="Tyson G.W."/>
            <person name="Hugenholtz P."/>
        </authorList>
    </citation>
    <scope>NUCLEOTIDE SEQUENCE [LARGE SCALE GENOMIC DNA]</scope>
</reference>
<dbReference type="Gene3D" id="3.40.50.300">
    <property type="entry name" value="P-loop containing nucleotide triphosphate hydrolases"/>
    <property type="match status" value="2"/>
</dbReference>
<dbReference type="PANTHER" id="PTHR47396">
    <property type="entry name" value="TYPE I RESTRICTION ENZYME ECOKI R PROTEIN"/>
    <property type="match status" value="1"/>
</dbReference>
<dbReference type="InterPro" id="IPR006935">
    <property type="entry name" value="Helicase/UvrB_N"/>
</dbReference>
<evidence type="ECO:0000313" key="4">
    <source>
        <dbReference type="Proteomes" id="UP000030661"/>
    </source>
</evidence>
<dbReference type="InterPro" id="IPR045572">
    <property type="entry name" value="RE_endonuc_C"/>
</dbReference>
<protein>
    <submittedName>
        <fullName evidence="3">Uncharacterized protein</fullName>
    </submittedName>
</protein>
<evidence type="ECO:0000259" key="2">
    <source>
        <dbReference type="Pfam" id="PF19778"/>
    </source>
</evidence>
<dbReference type="InterPro" id="IPR027417">
    <property type="entry name" value="P-loop_NTPase"/>
</dbReference>
<gene>
    <name evidence="3" type="ORF">U27_02476</name>
</gene>
<proteinExistence type="predicted"/>
<evidence type="ECO:0000313" key="3">
    <source>
        <dbReference type="EMBL" id="GAK55642.1"/>
    </source>
</evidence>
<feature type="domain" description="Type III restriction enzyme C-terminal endonuclease" evidence="2">
    <location>
        <begin position="765"/>
        <end position="842"/>
    </location>
</feature>
<dbReference type="PANTHER" id="PTHR47396:SF1">
    <property type="entry name" value="ATP-DEPENDENT HELICASE IRC3-RELATED"/>
    <property type="match status" value="1"/>
</dbReference>
<dbReference type="GO" id="GO:0003677">
    <property type="term" value="F:DNA binding"/>
    <property type="evidence" value="ECO:0007669"/>
    <property type="project" value="InterPro"/>
</dbReference>
<dbReference type="eggNOG" id="COG1061">
    <property type="taxonomic scope" value="Bacteria"/>
</dbReference>
<evidence type="ECO:0000259" key="1">
    <source>
        <dbReference type="Pfam" id="PF04851"/>
    </source>
</evidence>
<dbReference type="Pfam" id="PF04851">
    <property type="entry name" value="ResIII"/>
    <property type="match status" value="1"/>
</dbReference>
<dbReference type="STRING" id="1499967.U27_02476"/>
<organism evidence="3">
    <name type="scientific">Vecturithrix granuli</name>
    <dbReference type="NCBI Taxonomy" id="1499967"/>
    <lineage>
        <taxon>Bacteria</taxon>
        <taxon>Candidatus Moduliflexota</taxon>
        <taxon>Candidatus Vecturitrichia</taxon>
        <taxon>Candidatus Vecturitrichales</taxon>
        <taxon>Candidatus Vecturitrichaceae</taxon>
        <taxon>Candidatus Vecturithrix</taxon>
    </lineage>
</organism>
<dbReference type="Proteomes" id="UP000030661">
    <property type="component" value="Unassembled WGS sequence"/>
</dbReference>
<dbReference type="InterPro" id="IPR050742">
    <property type="entry name" value="Helicase_Restrict-Modif_Enz"/>
</dbReference>
<dbReference type="Pfam" id="PF19778">
    <property type="entry name" value="RE_endonuc"/>
    <property type="match status" value="1"/>
</dbReference>
<dbReference type="SUPFAM" id="SSF52540">
    <property type="entry name" value="P-loop containing nucleoside triphosphate hydrolases"/>
    <property type="match status" value="1"/>
</dbReference>
<dbReference type="HOGENOM" id="CLU_008785_0_0_0"/>
<sequence length="910" mass="103494">MPRKKAQTDQVFDAQDYLNTAPCVPAIRQAVNAWRADNYQGVTATTRELLNFWFAADHRLANGVPFRYHAAQREAIETLIYLYEVVGVRNRKALLTQFAFQTKDLRLPPYDDFARYCIKMATGSGKTLVMALAIVWQFANACRENDELYAKTFLILAPNVIVFDRLRSDFESGSVFRRLPLIPKHFQFWWEMEYYMRGDPERAYTQGALYLTNIQQFYDRPDSKTNAEPDVMTAVLGSPPPSSKSNISDFDERMIKRDGLLMVLNDEAHHTHDEENEWNTFIRRLHNHPPAPLLNQEGETTSLPPLLNQEGETTSLTPLLSKEGPGVVSGGRGVAAQLDFSATPRYSKGSLFAWTIFDYPLKQAILDGIVKRPLKGIAKIEEAKSDLPEVQYRGYLVAAVERWKEYSDQLTPLHKKPILFVMLNNTHEADQIGAWLAETYPQYFASEKLLIIHTDRSGNVSKKDLDRARKAAHDVDAEHSPVNAIVSVLMLREGWDVQNVTVVVGLRPYSAKANILPEQTIGRGLRLMFRDLAESYVERVDIIGNKAFMEFVEDLEKLEDVTFDTFQLGKDKLTIITIQPLLERQAYDLSIPDISPLIGRKTSLADEIAAIDVMAFNIPKLPLKGKEIEGTKTFPYEGRDILTDETLLQREYQILPAQTPEEVIGFYARRITQNIKLPSQFAALTPKVRDFFERKAFSKTIELHDPQVIRAMSTNLASYVVIKEFEKVLRALVVEPKTPELLSANRWLSTTPPFPTHQKILDASKTVFNYTPCANEYEYAFARFLDQAEDVAAFAKLPAQFGFCIQYTDTRANIRNYFPDFLAKADDDSYWIIETKGREDVDVQHKDHAALNWCQTVAALTGKPWNYMKVLQSVFEDLHPETFAELLIAAKAATANPSIKPYSGGIAWKK</sequence>
<dbReference type="AlphaFoldDB" id="A0A0S6WBD7"/>
<feature type="domain" description="Helicase/UvrB N-terminal" evidence="1">
    <location>
        <begin position="69"/>
        <end position="280"/>
    </location>
</feature>
<dbReference type="GO" id="GO:0015668">
    <property type="term" value="F:type III site-specific deoxyribonuclease activity"/>
    <property type="evidence" value="ECO:0007669"/>
    <property type="project" value="InterPro"/>
</dbReference>
<dbReference type="GO" id="GO:0005524">
    <property type="term" value="F:ATP binding"/>
    <property type="evidence" value="ECO:0007669"/>
    <property type="project" value="InterPro"/>
</dbReference>
<accession>A0A0S6WBD7</accession>
<dbReference type="EMBL" id="DF820463">
    <property type="protein sequence ID" value="GAK55642.1"/>
    <property type="molecule type" value="Genomic_DNA"/>
</dbReference>
<name>A0A0S6WBD7_VECG1</name>
<keyword evidence="4" id="KW-1185">Reference proteome</keyword>
<dbReference type="GO" id="GO:0005829">
    <property type="term" value="C:cytosol"/>
    <property type="evidence" value="ECO:0007669"/>
    <property type="project" value="TreeGrafter"/>
</dbReference>